<feature type="transmembrane region" description="Helical" evidence="7">
    <location>
        <begin position="189"/>
        <end position="206"/>
    </location>
</feature>
<feature type="transmembrane region" description="Helical" evidence="7">
    <location>
        <begin position="240"/>
        <end position="262"/>
    </location>
</feature>
<dbReference type="Pfam" id="PF01226">
    <property type="entry name" value="Form_Nir_trans"/>
    <property type="match status" value="1"/>
</dbReference>
<dbReference type="Gene3D" id="1.20.1080.10">
    <property type="entry name" value="Glycerol uptake facilitator protein"/>
    <property type="match status" value="1"/>
</dbReference>
<dbReference type="OrthoDB" id="9786493at2"/>
<evidence type="ECO:0000256" key="7">
    <source>
        <dbReference type="SAM" id="Phobius"/>
    </source>
</evidence>
<dbReference type="InterPro" id="IPR023271">
    <property type="entry name" value="Aquaporin-like"/>
</dbReference>
<feature type="transmembrane region" description="Helical" evidence="7">
    <location>
        <begin position="31"/>
        <end position="54"/>
    </location>
</feature>
<sequence>MQDKRYLTPQEISDTCTNIGIKKCSICNKKLFVLAILGGMYIAFGASSANMAIHNLPASAVGIKKLIAGTIFPVGLMMIIIAGGELFTGNNLITVAALQKKVSWKALLNNWIIVYLGNFIGAFLLAWLLFNSGIFNTSQGLLGELHIKIAQEKLNLTFSQAFIRGILCNVLVALAVWMSYAATGIVDKIFAIWFPVMVFIIGGYEHCIANMYYIPAGMITAGSNAASLGLTWPAFIVKNLIPVTLGNIVGGAVVVGGFYWFIYCNEASSVVKETVPGFMKPQLTVKE</sequence>
<evidence type="ECO:0000256" key="6">
    <source>
        <dbReference type="ARBA" id="ARBA00049660"/>
    </source>
</evidence>
<proteinExistence type="inferred from homology"/>
<comment type="subcellular location">
    <subcellularLocation>
        <location evidence="1">Membrane</location>
        <topology evidence="1">Multi-pass membrane protein</topology>
    </subcellularLocation>
</comment>
<protein>
    <submittedName>
        <fullName evidence="8">Formate/nitrite transporter family protein</fullName>
    </submittedName>
</protein>
<evidence type="ECO:0000256" key="2">
    <source>
        <dbReference type="ARBA" id="ARBA00022448"/>
    </source>
</evidence>
<evidence type="ECO:0000313" key="8">
    <source>
        <dbReference type="EMBL" id="QNB47856.1"/>
    </source>
</evidence>
<organism evidence="8 9">
    <name type="scientific">Thermanaerosceptrum fracticalcis</name>
    <dbReference type="NCBI Taxonomy" id="1712410"/>
    <lineage>
        <taxon>Bacteria</taxon>
        <taxon>Bacillati</taxon>
        <taxon>Bacillota</taxon>
        <taxon>Clostridia</taxon>
        <taxon>Eubacteriales</taxon>
        <taxon>Peptococcaceae</taxon>
        <taxon>Thermanaerosceptrum</taxon>
    </lineage>
</organism>
<dbReference type="InterPro" id="IPR000292">
    <property type="entry name" value="For/NO2_transpt"/>
</dbReference>
<evidence type="ECO:0000256" key="4">
    <source>
        <dbReference type="ARBA" id="ARBA00022989"/>
    </source>
</evidence>
<dbReference type="Proteomes" id="UP000515847">
    <property type="component" value="Chromosome"/>
</dbReference>
<dbReference type="GO" id="GO:0015499">
    <property type="term" value="F:formate transmembrane transporter activity"/>
    <property type="evidence" value="ECO:0007669"/>
    <property type="project" value="TreeGrafter"/>
</dbReference>
<dbReference type="RefSeq" id="WP_034421127.1">
    <property type="nucleotide sequence ID" value="NZ_CP045798.1"/>
</dbReference>
<keyword evidence="2" id="KW-0813">Transport</keyword>
<evidence type="ECO:0000256" key="3">
    <source>
        <dbReference type="ARBA" id="ARBA00022692"/>
    </source>
</evidence>
<dbReference type="EMBL" id="CP045798">
    <property type="protein sequence ID" value="QNB47856.1"/>
    <property type="molecule type" value="Genomic_DNA"/>
</dbReference>
<dbReference type="KEGG" id="tfr:BR63_17280"/>
<reference evidence="8 9" key="1">
    <citation type="journal article" date="2019" name="Front. Microbiol.">
        <title>Thermoanaerosceptrum fracticalcis gen. nov. sp. nov., a Novel Fumarate-Fermenting Microorganism From a Deep Fractured Carbonate Aquifer of the US Great Basin.</title>
        <authorList>
            <person name="Hamilton-Brehm S.D."/>
            <person name="Stewart L.E."/>
            <person name="Zavarin M."/>
            <person name="Caldwell M."/>
            <person name="Lawson P.A."/>
            <person name="Onstott T.C."/>
            <person name="Grzymski J."/>
            <person name="Neveux I."/>
            <person name="Lollar B.S."/>
            <person name="Russell C.E."/>
            <person name="Moser D.P."/>
        </authorList>
    </citation>
    <scope>NUCLEOTIDE SEQUENCE [LARGE SCALE GENOMIC DNA]</scope>
    <source>
        <strain evidence="8 9">DRI-13</strain>
    </source>
</reference>
<gene>
    <name evidence="8" type="ORF">BR63_17280</name>
</gene>
<keyword evidence="9" id="KW-1185">Reference proteome</keyword>
<feature type="transmembrane region" description="Helical" evidence="7">
    <location>
        <begin position="66"/>
        <end position="87"/>
    </location>
</feature>
<comment type="similarity">
    <text evidence="6">Belongs to the FNT transporter (TC 1.A.16) family.</text>
</comment>
<dbReference type="GO" id="GO:0005886">
    <property type="term" value="C:plasma membrane"/>
    <property type="evidence" value="ECO:0007669"/>
    <property type="project" value="TreeGrafter"/>
</dbReference>
<dbReference type="AlphaFoldDB" id="A0A7G6E702"/>
<dbReference type="NCBIfam" id="TIGR00790">
    <property type="entry name" value="fnt"/>
    <property type="match status" value="1"/>
</dbReference>
<dbReference type="PANTHER" id="PTHR30520">
    <property type="entry name" value="FORMATE TRANSPORTER-RELATED"/>
    <property type="match status" value="1"/>
</dbReference>
<accession>A0A7G6E702</accession>
<dbReference type="PROSITE" id="PS01005">
    <property type="entry name" value="FORMATE_NITRITE_TP_1"/>
    <property type="match status" value="1"/>
</dbReference>
<keyword evidence="4 7" id="KW-1133">Transmembrane helix</keyword>
<dbReference type="InterPro" id="IPR024002">
    <property type="entry name" value="For/NO2_transpt_CS"/>
</dbReference>
<evidence type="ECO:0000256" key="1">
    <source>
        <dbReference type="ARBA" id="ARBA00004141"/>
    </source>
</evidence>
<dbReference type="FunFam" id="1.20.1080.10:FF:000011">
    <property type="entry name" value="Formate family transporter"/>
    <property type="match status" value="1"/>
</dbReference>
<dbReference type="PANTHER" id="PTHR30520:SF6">
    <property type="entry name" value="FORMATE_NITRATE FAMILY TRANSPORTER (EUROFUNG)"/>
    <property type="match status" value="1"/>
</dbReference>
<evidence type="ECO:0000313" key="9">
    <source>
        <dbReference type="Proteomes" id="UP000515847"/>
    </source>
</evidence>
<keyword evidence="3 7" id="KW-0812">Transmembrane</keyword>
<evidence type="ECO:0000256" key="5">
    <source>
        <dbReference type="ARBA" id="ARBA00023136"/>
    </source>
</evidence>
<feature type="transmembrane region" description="Helical" evidence="7">
    <location>
        <begin position="108"/>
        <end position="130"/>
    </location>
</feature>
<keyword evidence="5 7" id="KW-0472">Membrane</keyword>
<feature type="transmembrane region" description="Helical" evidence="7">
    <location>
        <begin position="161"/>
        <end position="182"/>
    </location>
</feature>
<name>A0A7G6E702_THEFR</name>